<evidence type="ECO:0000313" key="2">
    <source>
        <dbReference type="WBParaSite" id="Minc3s00825g17804"/>
    </source>
</evidence>
<dbReference type="PROSITE" id="PS00823">
    <property type="entry name" value="DEHYDRIN_2"/>
    <property type="match status" value="1"/>
</dbReference>
<dbReference type="InterPro" id="IPR030513">
    <property type="entry name" value="Dehydrin_CS"/>
</dbReference>
<accession>A0A914LUV5</accession>
<reference evidence="2" key="1">
    <citation type="submission" date="2022-11" db="UniProtKB">
        <authorList>
            <consortium name="WormBaseParasite"/>
        </authorList>
    </citation>
    <scope>IDENTIFICATION</scope>
</reference>
<dbReference type="Proteomes" id="UP000887563">
    <property type="component" value="Unplaced"/>
</dbReference>
<evidence type="ECO:0000313" key="1">
    <source>
        <dbReference type="Proteomes" id="UP000887563"/>
    </source>
</evidence>
<proteinExistence type="predicted"/>
<dbReference type="AlphaFoldDB" id="A0A914LUV5"/>
<keyword evidence="1" id="KW-1185">Reference proteome</keyword>
<protein>
    <submittedName>
        <fullName evidence="2">Uncharacterized protein</fullName>
    </submittedName>
</protein>
<name>A0A914LUV5_MELIC</name>
<sequence length="234" mass="28183">MLEHISYIYKYCQYLKNQNSNSKEYEKNCEYKIYVLNEKAKVLGIEYREEEWKNDKKTEIEKGFHKSNFRSIENNIGSINFEIFNEIKDKLPERKYISGEILEKLKVENESFKLDFEKLKDIISQYEQCKLYEDKDYVGAGRERNWMAFKIFCVEFLPFVRINIFQNCGTEYNVEEEIKLKLPSSHLDYDLKIEDFKKKILEIKRKSIEKIKEKLPGGKYINVDNLMKIKVLNP</sequence>
<organism evidence="1 2">
    <name type="scientific">Meloidogyne incognita</name>
    <name type="common">Southern root-knot nematode worm</name>
    <name type="synonym">Oxyuris incognita</name>
    <dbReference type="NCBI Taxonomy" id="6306"/>
    <lineage>
        <taxon>Eukaryota</taxon>
        <taxon>Metazoa</taxon>
        <taxon>Ecdysozoa</taxon>
        <taxon>Nematoda</taxon>
        <taxon>Chromadorea</taxon>
        <taxon>Rhabditida</taxon>
        <taxon>Tylenchina</taxon>
        <taxon>Tylenchomorpha</taxon>
        <taxon>Tylenchoidea</taxon>
        <taxon>Meloidogynidae</taxon>
        <taxon>Meloidogyninae</taxon>
        <taxon>Meloidogyne</taxon>
        <taxon>Meloidogyne incognita group</taxon>
    </lineage>
</organism>
<dbReference type="WBParaSite" id="Minc3s00825g17804">
    <property type="protein sequence ID" value="Minc3s00825g17804"/>
    <property type="gene ID" value="Minc3s00825g17804"/>
</dbReference>